<dbReference type="EMBL" id="JYDV01000507">
    <property type="protein sequence ID" value="KRZ16416.1"/>
    <property type="molecule type" value="Genomic_DNA"/>
</dbReference>
<reference evidence="2 4" key="1">
    <citation type="submission" date="2015-01" db="EMBL/GenBank/DDBJ databases">
        <title>Evolution of Trichinella species and genotypes.</title>
        <authorList>
            <person name="Korhonen P.K."/>
            <person name="Edoardo P."/>
            <person name="Giuseppe L.R."/>
            <person name="Gasser R.B."/>
        </authorList>
    </citation>
    <scope>NUCLEOTIDE SEQUENCE [LARGE SCALE GENOMIC DNA]</scope>
    <source>
        <strain evidence="2">ISS176</strain>
    </source>
</reference>
<gene>
    <name evidence="1" type="ORF">T4C_12071</name>
    <name evidence="2" type="ORF">T4C_2300</name>
    <name evidence="3" type="ORF">T4C_9452</name>
</gene>
<accession>A0A0V1I1I9</accession>
<evidence type="ECO:0000313" key="1">
    <source>
        <dbReference type="EMBL" id="KRZ03560.1"/>
    </source>
</evidence>
<evidence type="ECO:0000313" key="2">
    <source>
        <dbReference type="EMBL" id="KRZ16416.1"/>
    </source>
</evidence>
<dbReference type="EMBL" id="JYDV01000766">
    <property type="protein sequence ID" value="KRZ03560.1"/>
    <property type="molecule type" value="Genomic_DNA"/>
</dbReference>
<dbReference type="EMBL" id="JYDV01000067">
    <property type="protein sequence ID" value="KRZ36812.1"/>
    <property type="molecule type" value="Genomic_DNA"/>
</dbReference>
<protein>
    <submittedName>
        <fullName evidence="2">Uncharacterized protein</fullName>
    </submittedName>
</protein>
<organism evidence="2 4">
    <name type="scientific">Trichinella pseudospiralis</name>
    <name type="common">Parasitic roundworm</name>
    <dbReference type="NCBI Taxonomy" id="6337"/>
    <lineage>
        <taxon>Eukaryota</taxon>
        <taxon>Metazoa</taxon>
        <taxon>Ecdysozoa</taxon>
        <taxon>Nematoda</taxon>
        <taxon>Enoplea</taxon>
        <taxon>Dorylaimia</taxon>
        <taxon>Trichinellida</taxon>
        <taxon>Trichinellidae</taxon>
        <taxon>Trichinella</taxon>
    </lineage>
</organism>
<evidence type="ECO:0000313" key="3">
    <source>
        <dbReference type="EMBL" id="KRZ36812.1"/>
    </source>
</evidence>
<proteinExistence type="predicted"/>
<dbReference type="Proteomes" id="UP000054826">
    <property type="component" value="Unassembled WGS sequence"/>
</dbReference>
<evidence type="ECO:0000313" key="4">
    <source>
        <dbReference type="Proteomes" id="UP000054826"/>
    </source>
</evidence>
<dbReference type="AlphaFoldDB" id="A0A0V1I1I9"/>
<comment type="caution">
    <text evidence="2">The sequence shown here is derived from an EMBL/GenBank/DDBJ whole genome shotgun (WGS) entry which is preliminary data.</text>
</comment>
<name>A0A0V1I1I9_TRIPS</name>
<sequence>MSHEDSTISSIRRLAIWFVEANLIRYRDGVF</sequence>